<dbReference type="OMA" id="QWIGILY"/>
<gene>
    <name evidence="5" type="ORF">MICPUCDRAFT_56167</name>
</gene>
<dbReference type="PANTHER" id="PTHR13213:SF2">
    <property type="entry name" value="MYB-BINDING PROTEIN 1A"/>
    <property type="match status" value="1"/>
</dbReference>
<evidence type="ECO:0000313" key="6">
    <source>
        <dbReference type="Proteomes" id="UP000001876"/>
    </source>
</evidence>
<dbReference type="SUPFAM" id="SSF48371">
    <property type="entry name" value="ARM repeat"/>
    <property type="match status" value="1"/>
</dbReference>
<accession>C1MP70</accession>
<protein>
    <submittedName>
        <fullName evidence="5">Predicted protein</fullName>
    </submittedName>
</protein>
<dbReference type="eggNOG" id="KOG1926">
    <property type="taxonomic scope" value="Eukaryota"/>
</dbReference>
<feature type="compositionally biased region" description="Low complexity" evidence="4">
    <location>
        <begin position="1268"/>
        <end position="1278"/>
    </location>
</feature>
<feature type="compositionally biased region" description="Acidic residues" evidence="4">
    <location>
        <begin position="839"/>
        <end position="883"/>
    </location>
</feature>
<dbReference type="GO" id="GO:0006355">
    <property type="term" value="P:regulation of DNA-templated transcription"/>
    <property type="evidence" value="ECO:0007669"/>
    <property type="project" value="InterPro"/>
</dbReference>
<comment type="similarity">
    <text evidence="2">Belongs to the MYBBP1A family.</text>
</comment>
<feature type="compositionally biased region" description="Basic residues" evidence="4">
    <location>
        <begin position="752"/>
        <end position="762"/>
    </location>
</feature>
<feature type="compositionally biased region" description="Acidic residues" evidence="4">
    <location>
        <begin position="907"/>
        <end position="919"/>
    </location>
</feature>
<feature type="region of interest" description="Disordered" evidence="4">
    <location>
        <begin position="611"/>
        <end position="658"/>
    </location>
</feature>
<dbReference type="GO" id="GO:0003677">
    <property type="term" value="F:DNA binding"/>
    <property type="evidence" value="ECO:0007669"/>
    <property type="project" value="InterPro"/>
</dbReference>
<feature type="region of interest" description="Disordered" evidence="4">
    <location>
        <begin position="1268"/>
        <end position="1331"/>
    </location>
</feature>
<feature type="region of interest" description="Disordered" evidence="4">
    <location>
        <begin position="745"/>
        <end position="778"/>
    </location>
</feature>
<feature type="region of interest" description="Disordered" evidence="4">
    <location>
        <begin position="275"/>
        <end position="300"/>
    </location>
</feature>
<evidence type="ECO:0000256" key="1">
    <source>
        <dbReference type="ARBA" id="ARBA00004123"/>
    </source>
</evidence>
<dbReference type="RefSeq" id="XP_003056769.1">
    <property type="nucleotide sequence ID" value="XM_003056723.1"/>
</dbReference>
<dbReference type="OrthoDB" id="342531at2759"/>
<evidence type="ECO:0000256" key="3">
    <source>
        <dbReference type="ARBA" id="ARBA00023242"/>
    </source>
</evidence>
<feature type="compositionally biased region" description="Basic and acidic residues" evidence="4">
    <location>
        <begin position="1301"/>
        <end position="1323"/>
    </location>
</feature>
<dbReference type="GO" id="GO:0005730">
    <property type="term" value="C:nucleolus"/>
    <property type="evidence" value="ECO:0007669"/>
    <property type="project" value="InterPro"/>
</dbReference>
<dbReference type="Pfam" id="PF04931">
    <property type="entry name" value="DNA_pol_phi"/>
    <property type="match status" value="2"/>
</dbReference>
<dbReference type="STRING" id="564608.C1MP70"/>
<reference evidence="5 6" key="1">
    <citation type="journal article" date="2009" name="Science">
        <title>Green evolution and dynamic adaptations revealed by genomes of the marine picoeukaryotes Micromonas.</title>
        <authorList>
            <person name="Worden A.Z."/>
            <person name="Lee J.H."/>
            <person name="Mock T."/>
            <person name="Rouze P."/>
            <person name="Simmons M.P."/>
            <person name="Aerts A.L."/>
            <person name="Allen A.E."/>
            <person name="Cuvelier M.L."/>
            <person name="Derelle E."/>
            <person name="Everett M.V."/>
            <person name="Foulon E."/>
            <person name="Grimwood J."/>
            <person name="Gundlach H."/>
            <person name="Henrissat B."/>
            <person name="Napoli C."/>
            <person name="McDonald S.M."/>
            <person name="Parker M.S."/>
            <person name="Rombauts S."/>
            <person name="Salamov A."/>
            <person name="Von Dassow P."/>
            <person name="Badger J.H."/>
            <person name="Coutinho P.M."/>
            <person name="Demir E."/>
            <person name="Dubchak I."/>
            <person name="Gentemann C."/>
            <person name="Eikrem W."/>
            <person name="Gready J.E."/>
            <person name="John U."/>
            <person name="Lanier W."/>
            <person name="Lindquist E.A."/>
            <person name="Lucas S."/>
            <person name="Mayer K.F."/>
            <person name="Moreau H."/>
            <person name="Not F."/>
            <person name="Otillar R."/>
            <person name="Panaud O."/>
            <person name="Pangilinan J."/>
            <person name="Paulsen I."/>
            <person name="Piegu B."/>
            <person name="Poliakov A."/>
            <person name="Robbens S."/>
            <person name="Schmutz J."/>
            <person name="Toulza E."/>
            <person name="Wyss T."/>
            <person name="Zelensky A."/>
            <person name="Zhou K."/>
            <person name="Armbrust E.V."/>
            <person name="Bhattacharya D."/>
            <person name="Goodenough U.W."/>
            <person name="Van de Peer Y."/>
            <person name="Grigoriev I.V."/>
        </authorList>
    </citation>
    <scope>NUCLEOTIDE SEQUENCE [LARGE SCALE GENOMIC DNA]</scope>
    <source>
        <strain evidence="5 6">CCMP1545</strain>
    </source>
</reference>
<dbReference type="EMBL" id="GG663737">
    <property type="protein sequence ID" value="EEH58414.1"/>
    <property type="molecule type" value="Genomic_DNA"/>
</dbReference>
<feature type="compositionally biased region" description="Basic residues" evidence="4">
    <location>
        <begin position="556"/>
        <end position="565"/>
    </location>
</feature>
<dbReference type="InterPro" id="IPR007015">
    <property type="entry name" value="DNA_pol_V/MYBBP1A"/>
</dbReference>
<proteinExistence type="inferred from homology"/>
<keyword evidence="3" id="KW-0539">Nucleus</keyword>
<dbReference type="PANTHER" id="PTHR13213">
    <property type="entry name" value="MYB-BINDING PROTEIN 1A FAMILY MEMBER"/>
    <property type="match status" value="1"/>
</dbReference>
<evidence type="ECO:0000256" key="4">
    <source>
        <dbReference type="SAM" id="MobiDB-lite"/>
    </source>
</evidence>
<evidence type="ECO:0000313" key="5">
    <source>
        <dbReference type="EMBL" id="EEH58414.1"/>
    </source>
</evidence>
<organism evidence="6">
    <name type="scientific">Micromonas pusilla (strain CCMP1545)</name>
    <name type="common">Picoplanktonic green alga</name>
    <dbReference type="NCBI Taxonomy" id="564608"/>
    <lineage>
        <taxon>Eukaryota</taxon>
        <taxon>Viridiplantae</taxon>
        <taxon>Chlorophyta</taxon>
        <taxon>Mamiellophyceae</taxon>
        <taxon>Mamiellales</taxon>
        <taxon>Mamiellaceae</taxon>
        <taxon>Micromonas</taxon>
    </lineage>
</organism>
<dbReference type="Proteomes" id="UP000001876">
    <property type="component" value="Unassembled WGS sequence"/>
</dbReference>
<feature type="compositionally biased region" description="Basic and acidic residues" evidence="4">
    <location>
        <begin position="1284"/>
        <end position="1293"/>
    </location>
</feature>
<feature type="region of interest" description="Disordered" evidence="4">
    <location>
        <begin position="549"/>
        <end position="577"/>
    </location>
</feature>
<dbReference type="KEGG" id="mpp:MICPUCDRAFT_56167"/>
<feature type="region of interest" description="Disordered" evidence="4">
    <location>
        <begin position="831"/>
        <end position="885"/>
    </location>
</feature>
<sequence>MVQRLEVPGHVLQHFWDLANVEAEVRRRSAVDLVSELATAQSNHAEGGGASATARDDATSELGPSLRACSPVVVYALKRLARGLGSGRSGARQGFALALTAAFSEIPIASLDDGLQLLKSSLEPITQSTKGSEARDILMGQLFGVAALVRAMRARLATGTMTAEDAEAFGAVVAEETSALATSKAYLAESAAAVILELSHALGEGDENANNDNAKSNASMTRVIEASSALTKWLTTPIADAGPETILLALELWPALPPSVRANCAALPRGVDPVAVGGSGDGKKGGKKGGKGGGKEKESASHVAAVFDREHLSAVRDALMEASYTHPQMHSVWAWFLSRVASVPGGLEATWDVLVEDGLLVSGSHQRRYLGFRLFASMLPLASAQSVPALFSPGFTRCLLNNLAKPDNYLHAAAADCLDQIVAFAKSADTKQDVKLSVIAALQRLGPNRFDKISKKNAVRELIQSLSVDDASGYMRELMGIFVASPSSDDDASAMAGGGTDQPGGHLLGSKRRLWALEQAAGLFLRLPRAAQRELVEFLTLHAHYRANASDAKPASKSKKSKSAAKKGGGGSLVEDVGVAPLGAPEDGLREACATRLAALLASNLKAQRAASARKESDDDANKNGKKEKGGKKGGEKKKDDDAKAAADPKPDPKEPPADLLLVAADICRKLDADDAVSLVDDMPEDCAAVRASLFAALDKTTQASANASATAVAPLLRVLAVLQLGDWREFTPSIEDLPRCVDDLISPPKPSAKKKAAKKSKKTADAEDDVEADEPPNPMDVLVDVLLSLLAQPSALLRDVVEHSFKSLSPSVTGAGVGDMLRVVLAPDADNRNAAGGDDSDSEDGAPLAEEDDEDDDSEEEEEVGGGDSDDDSDDDSEDDDAPMDKAKADAIAAALARSGAAADSGSDDSDSDDDAMDDDAMFRIDKLLGQAFKSRREDITRKKSLVRATRDFKFRVLALLELYARAQPGSQWLPGTALPLLGAMQTALAAGTPQASALAERIGGVLTKHVCHARDLPNDAGTEPITVKSLSASLNAAVRAAAKPSGGGAEGSKGFAKPATAVAMYLLRVLEATSRKESGADAAADVACAEAVEAYGDALEMFKSNKNCRLKTPFFQAAFERHPALAAELLPAVAGLLTAGGDKASSRAEYLRAEGAKLLNVVLSLGKKRSPAVCKSAAKHKKVIAAAIVAAIAAPCRNRGARADVAKTLTQCCEAFARASSDAPLSTLMDPNAVVDAVAAQFSVPGMPQKGVNALTRACTLVGKTAPEAMPAEEPAAGGGGGEKKRDRAEGNKGGAKGGKKDAKKEKGDKKRKGESGGDKVSKKKHKKK</sequence>
<dbReference type="GeneID" id="9682673"/>
<evidence type="ECO:0000256" key="2">
    <source>
        <dbReference type="ARBA" id="ARBA00006809"/>
    </source>
</evidence>
<name>C1MP70_MICPC</name>
<feature type="region of interest" description="Disordered" evidence="4">
    <location>
        <begin position="899"/>
        <end position="919"/>
    </location>
</feature>
<feature type="compositionally biased region" description="Basic and acidic residues" evidence="4">
    <location>
        <begin position="613"/>
        <end position="657"/>
    </location>
</feature>
<dbReference type="InterPro" id="IPR016024">
    <property type="entry name" value="ARM-type_fold"/>
</dbReference>
<comment type="subcellular location">
    <subcellularLocation>
        <location evidence="1">Nucleus</location>
    </subcellularLocation>
</comment>
<keyword evidence="6" id="KW-1185">Reference proteome</keyword>